<dbReference type="Proteomes" id="UP001153714">
    <property type="component" value="Chromosome 18"/>
</dbReference>
<gene>
    <name evidence="1" type="ORF">DIATSA_LOCUS5735</name>
</gene>
<reference evidence="1" key="1">
    <citation type="submission" date="2021-12" db="EMBL/GenBank/DDBJ databases">
        <authorList>
            <person name="King R."/>
        </authorList>
    </citation>
    <scope>NUCLEOTIDE SEQUENCE</scope>
</reference>
<proteinExistence type="predicted"/>
<dbReference type="EMBL" id="OU893349">
    <property type="protein sequence ID" value="CAG9787888.1"/>
    <property type="molecule type" value="Genomic_DNA"/>
</dbReference>
<organism evidence="1 2">
    <name type="scientific">Diatraea saccharalis</name>
    <name type="common">sugarcane borer</name>
    <dbReference type="NCBI Taxonomy" id="40085"/>
    <lineage>
        <taxon>Eukaryota</taxon>
        <taxon>Metazoa</taxon>
        <taxon>Ecdysozoa</taxon>
        <taxon>Arthropoda</taxon>
        <taxon>Hexapoda</taxon>
        <taxon>Insecta</taxon>
        <taxon>Pterygota</taxon>
        <taxon>Neoptera</taxon>
        <taxon>Endopterygota</taxon>
        <taxon>Lepidoptera</taxon>
        <taxon>Glossata</taxon>
        <taxon>Ditrysia</taxon>
        <taxon>Pyraloidea</taxon>
        <taxon>Crambidae</taxon>
        <taxon>Crambinae</taxon>
        <taxon>Diatraea</taxon>
    </lineage>
</organism>
<evidence type="ECO:0000313" key="2">
    <source>
        <dbReference type="Proteomes" id="UP001153714"/>
    </source>
</evidence>
<sequence>MEIAPEGKNFRLVTEEELPAVADFLVQYMPESLKPNSHPYESVSVFCPSERAELVDLVTSEDVLIDLTQPLYLNFTHEAIVNRFEKHYEAHDKITGDVYVCDNPPTEATTDG</sequence>
<reference evidence="1" key="2">
    <citation type="submission" date="2022-10" db="EMBL/GenBank/DDBJ databases">
        <authorList>
            <consortium name="ENA_rothamsted_submissions"/>
            <consortium name="culmorum"/>
            <person name="King R."/>
        </authorList>
    </citation>
    <scope>NUCLEOTIDE SEQUENCE</scope>
</reference>
<dbReference type="OrthoDB" id="8179865at2759"/>
<keyword evidence="2" id="KW-1185">Reference proteome</keyword>
<protein>
    <submittedName>
        <fullName evidence="1">Uncharacterized protein</fullName>
    </submittedName>
</protein>
<accession>A0A9N9R1A6</accession>
<dbReference type="AlphaFoldDB" id="A0A9N9R1A6"/>
<name>A0A9N9R1A6_9NEOP</name>
<evidence type="ECO:0000313" key="1">
    <source>
        <dbReference type="EMBL" id="CAG9787888.1"/>
    </source>
</evidence>